<dbReference type="InterPro" id="IPR015943">
    <property type="entry name" value="WD40/YVTN_repeat-like_dom_sf"/>
</dbReference>
<evidence type="ECO:0000313" key="3">
    <source>
        <dbReference type="EMBL" id="CAG08152.1"/>
    </source>
</evidence>
<dbReference type="InterPro" id="IPR001810">
    <property type="entry name" value="F-box_dom"/>
</dbReference>
<dbReference type="EMBL" id="CAAE01014996">
    <property type="protein sequence ID" value="CAG08152.1"/>
    <property type="molecule type" value="Genomic_DNA"/>
</dbReference>
<feature type="domain" description="F-box" evidence="2">
    <location>
        <begin position="161"/>
        <end position="207"/>
    </location>
</feature>
<evidence type="ECO:0000256" key="1">
    <source>
        <dbReference type="SAM" id="MobiDB-lite"/>
    </source>
</evidence>
<feature type="region of interest" description="Disordered" evidence="1">
    <location>
        <begin position="30"/>
        <end position="86"/>
    </location>
</feature>
<dbReference type="Gene3D" id="2.130.10.10">
    <property type="entry name" value="YVTN repeat-like/Quinoprotein amine dehydrogenase"/>
    <property type="match status" value="2"/>
</dbReference>
<sequence length="688" mass="76665">MADDELVAFRKRWKEELELKKEHQRIVSVPRLPREAPAQPALRTAKNRYFIDSEQHSSKAQSPSRAEEHGSLEDKDAGGGLTQSEDQPEYVSIASGLLDGRTSPLLDRIQKERTRRKRQHLGISSACNTNPQQDQPQKQVTKKEKLVDQFIQDLNEVNDIPFFDIELPYELALKIFQYLTCAELGRCAQVSQAWRVLAEDDGLWFKMCIREGFYPNASMSDSPCWKSTLRDCRFSANTVRTNWKSRVGSLSQLQFELGKVLCDVSTCDKFVLAGYTSGDVRLWDTLHWDSAASYLKTNSLSAATDPRPFVRHVQVNNAVAAAAYEDGECLCFCSIAPRRTTVALAGDCQTVGRGSFCIVLVQGCVDLWSTETGGEPIHHYQSPGEIQAVALSPDSPVLASVAGPNVRLDHADDRGYWRSLHQAQLPRHVEGLVLVPGRATQHPLAALRAGESVYLLDPREEKPWSIHSVYGHPVTCLDTSDCYVAFGVKRSGWAMHDGGNKIHVCSLETGKPVVSVGGSPGDFTCINVKDAPPHLLVCGNKDRRVRVFDLRAASSVASLYAHHLGVTAVQADDWKIVSGGGEGLVCVWELRMRAKLWEMHNRHPVRHVRFNTSTLVTANIPDDKSPRGACITDDDLTAHRRHRGVICHYDFSEDASSQDHVLPICKSNYMETHGYNYNIGLVVPYDRL</sequence>
<dbReference type="SMART" id="SM00320">
    <property type="entry name" value="WD40"/>
    <property type="match status" value="4"/>
</dbReference>
<reference evidence="3" key="2">
    <citation type="submission" date="2004-02" db="EMBL/GenBank/DDBJ databases">
        <authorList>
            <consortium name="Genoscope"/>
            <consortium name="Whitehead Institute Centre for Genome Research"/>
        </authorList>
    </citation>
    <scope>NUCLEOTIDE SEQUENCE</scope>
</reference>
<feature type="non-terminal residue" evidence="3">
    <location>
        <position position="1"/>
    </location>
</feature>
<accession>Q4RTY0</accession>
<dbReference type="PANTHER" id="PTHR19855:SF16">
    <property type="entry name" value="F-BOX AND WD REPEAT DOMAIN CONTAINING 8"/>
    <property type="match status" value="1"/>
</dbReference>
<reference evidence="3" key="1">
    <citation type="journal article" date="2004" name="Nature">
        <title>Genome duplication in the teleost fish Tetraodon nigroviridis reveals the early vertebrate proto-karyotype.</title>
        <authorList>
            <person name="Jaillon O."/>
            <person name="Aury J.-M."/>
            <person name="Brunet F."/>
            <person name="Petit J.-L."/>
            <person name="Stange-Thomann N."/>
            <person name="Mauceli E."/>
            <person name="Bouneau L."/>
            <person name="Fischer C."/>
            <person name="Ozouf-Costaz C."/>
            <person name="Bernot A."/>
            <person name="Nicaud S."/>
            <person name="Jaffe D."/>
            <person name="Fisher S."/>
            <person name="Lutfalla G."/>
            <person name="Dossat C."/>
            <person name="Segurens B."/>
            <person name="Dasilva C."/>
            <person name="Salanoubat M."/>
            <person name="Levy M."/>
            <person name="Boudet N."/>
            <person name="Castellano S."/>
            <person name="Anthouard V."/>
            <person name="Jubin C."/>
            <person name="Castelli V."/>
            <person name="Katinka M."/>
            <person name="Vacherie B."/>
            <person name="Biemont C."/>
            <person name="Skalli Z."/>
            <person name="Cattolico L."/>
            <person name="Poulain J."/>
            <person name="De Berardinis V."/>
            <person name="Cruaud C."/>
            <person name="Duprat S."/>
            <person name="Brottier P."/>
            <person name="Coutanceau J.-P."/>
            <person name="Gouzy J."/>
            <person name="Parra G."/>
            <person name="Lardier G."/>
            <person name="Chapple C."/>
            <person name="McKernan K.J."/>
            <person name="McEwan P."/>
            <person name="Bosak S."/>
            <person name="Kellis M."/>
            <person name="Volff J.-N."/>
            <person name="Guigo R."/>
            <person name="Zody M.C."/>
            <person name="Mesirov J."/>
            <person name="Lindblad-Toh K."/>
            <person name="Birren B."/>
            <person name="Nusbaum C."/>
            <person name="Kahn D."/>
            <person name="Robinson-Rechavi M."/>
            <person name="Laudet V."/>
            <person name="Schachter V."/>
            <person name="Quetier F."/>
            <person name="Saurin W."/>
            <person name="Scarpelli C."/>
            <person name="Wincker P."/>
            <person name="Lander E.S."/>
            <person name="Weissenbach J."/>
            <person name="Roest Crollius H."/>
        </authorList>
    </citation>
    <scope>NUCLEOTIDE SEQUENCE [LARGE SCALE GENOMIC DNA]</scope>
</reference>
<gene>
    <name evidence="3" type="ORF">GSTENG00029046001</name>
</gene>
<dbReference type="AlphaFoldDB" id="Q4RTY0"/>
<dbReference type="FunFam" id="2.130.10.10:FF:000308">
    <property type="entry name" value="F-box and WD repeat domain containing 8"/>
    <property type="match status" value="1"/>
</dbReference>
<dbReference type="FunFam" id="1.20.1280.50:FF:000025">
    <property type="entry name" value="F-box and WD repeat domain containing 8"/>
    <property type="match status" value="1"/>
</dbReference>
<feature type="compositionally biased region" description="Basic and acidic residues" evidence="1">
    <location>
        <begin position="65"/>
        <end position="77"/>
    </location>
</feature>
<dbReference type="KEGG" id="tng:GSTEN00029046G001"/>
<name>Q4RTY0_TETNG</name>
<protein>
    <submittedName>
        <fullName evidence="3">(spotted green pufferfish) hypothetical protein</fullName>
    </submittedName>
</protein>
<comment type="caution">
    <text evidence="3">The sequence shown here is derived from an EMBL/GenBank/DDBJ whole genome shotgun (WGS) entry which is preliminary data.</text>
</comment>
<dbReference type="PANTHER" id="PTHR19855">
    <property type="entry name" value="WD40 REPEAT PROTEIN 12, 37"/>
    <property type="match status" value="1"/>
</dbReference>
<organism evidence="3">
    <name type="scientific">Tetraodon nigroviridis</name>
    <name type="common">Spotted green pufferfish</name>
    <name type="synonym">Chelonodon nigroviridis</name>
    <dbReference type="NCBI Taxonomy" id="99883"/>
    <lineage>
        <taxon>Eukaryota</taxon>
        <taxon>Metazoa</taxon>
        <taxon>Chordata</taxon>
        <taxon>Craniata</taxon>
        <taxon>Vertebrata</taxon>
        <taxon>Euteleostomi</taxon>
        <taxon>Actinopterygii</taxon>
        <taxon>Neopterygii</taxon>
        <taxon>Teleostei</taxon>
        <taxon>Neoteleostei</taxon>
        <taxon>Acanthomorphata</taxon>
        <taxon>Eupercaria</taxon>
        <taxon>Tetraodontiformes</taxon>
        <taxon>Tetradontoidea</taxon>
        <taxon>Tetraodontidae</taxon>
        <taxon>Tetraodon</taxon>
    </lineage>
</organism>
<dbReference type="SMART" id="SM00256">
    <property type="entry name" value="FBOX"/>
    <property type="match status" value="1"/>
</dbReference>
<dbReference type="Pfam" id="PF12937">
    <property type="entry name" value="F-box-like"/>
    <property type="match status" value="1"/>
</dbReference>
<dbReference type="OrthoDB" id="190105at2759"/>
<dbReference type="InterPro" id="IPR036047">
    <property type="entry name" value="F-box-like_dom_sf"/>
</dbReference>
<evidence type="ECO:0000259" key="2">
    <source>
        <dbReference type="PROSITE" id="PS50181"/>
    </source>
</evidence>
<dbReference type="SUPFAM" id="SSF81383">
    <property type="entry name" value="F-box domain"/>
    <property type="match status" value="1"/>
</dbReference>
<feature type="region of interest" description="Disordered" evidence="1">
    <location>
        <begin position="112"/>
        <end position="140"/>
    </location>
</feature>
<dbReference type="InterPro" id="IPR001680">
    <property type="entry name" value="WD40_rpt"/>
</dbReference>
<feature type="compositionally biased region" description="Polar residues" evidence="1">
    <location>
        <begin position="125"/>
        <end position="139"/>
    </location>
</feature>
<dbReference type="InterPro" id="IPR036322">
    <property type="entry name" value="WD40_repeat_dom_sf"/>
</dbReference>
<dbReference type="Gene3D" id="1.20.1280.50">
    <property type="match status" value="1"/>
</dbReference>
<dbReference type="PROSITE" id="PS50181">
    <property type="entry name" value="FBOX"/>
    <property type="match status" value="1"/>
</dbReference>
<proteinExistence type="predicted"/>
<dbReference type="SUPFAM" id="SSF50978">
    <property type="entry name" value="WD40 repeat-like"/>
    <property type="match status" value="1"/>
</dbReference>